<accession>A0ABY6DRH6</accession>
<dbReference type="Proteomes" id="UP001061302">
    <property type="component" value="Chromosome"/>
</dbReference>
<feature type="transmembrane region" description="Helical" evidence="1">
    <location>
        <begin position="68"/>
        <end position="87"/>
    </location>
</feature>
<organism evidence="2 3">
    <name type="scientific">Chitiniphilus purpureus</name>
    <dbReference type="NCBI Taxonomy" id="2981137"/>
    <lineage>
        <taxon>Bacteria</taxon>
        <taxon>Pseudomonadati</taxon>
        <taxon>Pseudomonadota</taxon>
        <taxon>Betaproteobacteria</taxon>
        <taxon>Neisseriales</taxon>
        <taxon>Chitinibacteraceae</taxon>
        <taxon>Chitiniphilus</taxon>
    </lineage>
</organism>
<keyword evidence="1" id="KW-0472">Membrane</keyword>
<keyword evidence="3" id="KW-1185">Reference proteome</keyword>
<reference evidence="2" key="1">
    <citation type="submission" date="2022-10" db="EMBL/GenBank/DDBJ databases">
        <title>Chitiniphilus purpureus sp. nov., a novel chitin-degrading bacterium isolated from crawfish pond sediment.</title>
        <authorList>
            <person name="Li K."/>
        </authorList>
    </citation>
    <scope>NUCLEOTIDE SEQUENCE</scope>
    <source>
        <strain evidence="2">CD1</strain>
    </source>
</reference>
<gene>
    <name evidence="2" type="ORF">N8I74_08180</name>
</gene>
<proteinExistence type="predicted"/>
<feature type="transmembrane region" description="Helical" evidence="1">
    <location>
        <begin position="34"/>
        <end position="56"/>
    </location>
</feature>
<keyword evidence="1" id="KW-0812">Transmembrane</keyword>
<protein>
    <recommendedName>
        <fullName evidence="4">DUF4231 domain-containing protein</fullName>
    </recommendedName>
</protein>
<evidence type="ECO:0000256" key="1">
    <source>
        <dbReference type="SAM" id="Phobius"/>
    </source>
</evidence>
<sequence>MRVIAWEKIVDGSAIQGVASLPTRLQSLIRRDKIVFVLVLALLISIPVAVYSILLFDPHELSYSIEALVVGAVIGAVACWSILIYFYGRVTEVSRLSEEITSLEALHQLRQHELSHPEVRLYLDEVRQVGRRVLMAEKVAIEDLVIEKWNRDAIESNYAHFRRCAGEAAATGNSKDDDCLECMRLAAQVAQKAGRACYEKAALSVGARYRAAFGDLDNRVQMTWILQAAAASAGKFLQNAEEPVIARTKSRFAQFECAINVPRANAWFVSVRREAAYQVEQYRSLSHHKTPSDWYWLVSVLSGKLLMAQLAGDQGKAERYAISAAAALLNWFRSITET</sequence>
<name>A0ABY6DRH6_9NEIS</name>
<evidence type="ECO:0000313" key="2">
    <source>
        <dbReference type="EMBL" id="UXY16974.1"/>
    </source>
</evidence>
<evidence type="ECO:0000313" key="3">
    <source>
        <dbReference type="Proteomes" id="UP001061302"/>
    </source>
</evidence>
<evidence type="ECO:0008006" key="4">
    <source>
        <dbReference type="Google" id="ProtNLM"/>
    </source>
</evidence>
<dbReference type="EMBL" id="CP106753">
    <property type="protein sequence ID" value="UXY16974.1"/>
    <property type="molecule type" value="Genomic_DNA"/>
</dbReference>
<keyword evidence="1" id="KW-1133">Transmembrane helix</keyword>
<dbReference type="RefSeq" id="WP_263126400.1">
    <property type="nucleotide sequence ID" value="NZ_CP106753.1"/>
</dbReference>